<keyword evidence="5 8" id="KW-0472">Membrane</keyword>
<dbReference type="GO" id="GO:0016020">
    <property type="term" value="C:membrane"/>
    <property type="evidence" value="ECO:0007669"/>
    <property type="project" value="UniProtKB-SubCell"/>
</dbReference>
<evidence type="ECO:0000256" key="3">
    <source>
        <dbReference type="ARBA" id="ARBA00022692"/>
    </source>
</evidence>
<dbReference type="Proteomes" id="UP001152797">
    <property type="component" value="Unassembled WGS sequence"/>
</dbReference>
<dbReference type="InterPro" id="IPR023408">
    <property type="entry name" value="MscS_beta-dom_sf"/>
</dbReference>
<dbReference type="InterPro" id="IPR006685">
    <property type="entry name" value="MscS_channel_2nd"/>
</dbReference>
<dbReference type="PANTHER" id="PTHR43634:SF2">
    <property type="entry name" value="LOW CONDUCTANCE MECHANOSENSITIVE CHANNEL YNAI"/>
    <property type="match status" value="1"/>
</dbReference>
<dbReference type="PANTHER" id="PTHR43634">
    <property type="entry name" value="OW CONDUCTANCE MECHANOSENSITIVE CHANNEL"/>
    <property type="match status" value="1"/>
</dbReference>
<evidence type="ECO:0000256" key="5">
    <source>
        <dbReference type="ARBA" id="ARBA00023136"/>
    </source>
</evidence>
<evidence type="ECO:0000256" key="8">
    <source>
        <dbReference type="SAM" id="Phobius"/>
    </source>
</evidence>
<evidence type="ECO:0000256" key="6">
    <source>
        <dbReference type="SAM" id="Coils"/>
    </source>
</evidence>
<evidence type="ECO:0000313" key="10">
    <source>
        <dbReference type="EMBL" id="CAI3994108.1"/>
    </source>
</evidence>
<proteinExistence type="inferred from homology"/>
<evidence type="ECO:0000256" key="2">
    <source>
        <dbReference type="ARBA" id="ARBA00008017"/>
    </source>
</evidence>
<evidence type="ECO:0000313" key="11">
    <source>
        <dbReference type="EMBL" id="CAL4781420.1"/>
    </source>
</evidence>
<keyword evidence="12" id="KW-1185">Reference proteome</keyword>
<dbReference type="InterPro" id="IPR045042">
    <property type="entry name" value="YnaI-like"/>
</dbReference>
<name>A0A9P1CNG3_9DINO</name>
<keyword evidence="6" id="KW-0175">Coiled coil</keyword>
<protein>
    <submittedName>
        <fullName evidence="11">Mechanosensitive ion channel MscS domain-containing protein</fullName>
    </submittedName>
</protein>
<evidence type="ECO:0000256" key="7">
    <source>
        <dbReference type="SAM" id="MobiDB-lite"/>
    </source>
</evidence>
<dbReference type="InterPro" id="IPR010920">
    <property type="entry name" value="LSM_dom_sf"/>
</dbReference>
<evidence type="ECO:0000256" key="4">
    <source>
        <dbReference type="ARBA" id="ARBA00022989"/>
    </source>
</evidence>
<dbReference type="OrthoDB" id="431980at2759"/>
<comment type="caution">
    <text evidence="10">The sequence shown here is derived from an EMBL/GenBank/DDBJ whole genome shotgun (WGS) entry which is preliminary data.</text>
</comment>
<evidence type="ECO:0000259" key="9">
    <source>
        <dbReference type="Pfam" id="PF00924"/>
    </source>
</evidence>
<dbReference type="EMBL" id="CAMXCT030001909">
    <property type="protein sequence ID" value="CAL4781420.1"/>
    <property type="molecule type" value="Genomic_DNA"/>
</dbReference>
<dbReference type="GO" id="GO:0055085">
    <property type="term" value="P:transmembrane transport"/>
    <property type="evidence" value="ECO:0007669"/>
    <property type="project" value="InterPro"/>
</dbReference>
<evidence type="ECO:0000313" key="12">
    <source>
        <dbReference type="Proteomes" id="UP001152797"/>
    </source>
</evidence>
<feature type="coiled-coil region" evidence="6">
    <location>
        <begin position="454"/>
        <end position="538"/>
    </location>
</feature>
<feature type="compositionally biased region" description="Basic and acidic residues" evidence="7">
    <location>
        <begin position="641"/>
        <end position="665"/>
    </location>
</feature>
<organism evidence="10">
    <name type="scientific">Cladocopium goreaui</name>
    <dbReference type="NCBI Taxonomy" id="2562237"/>
    <lineage>
        <taxon>Eukaryota</taxon>
        <taxon>Sar</taxon>
        <taxon>Alveolata</taxon>
        <taxon>Dinophyceae</taxon>
        <taxon>Suessiales</taxon>
        <taxon>Symbiodiniaceae</taxon>
        <taxon>Cladocopium</taxon>
    </lineage>
</organism>
<reference evidence="11 12" key="2">
    <citation type="submission" date="2024-05" db="EMBL/GenBank/DDBJ databases">
        <authorList>
            <person name="Chen Y."/>
            <person name="Shah S."/>
            <person name="Dougan E. K."/>
            <person name="Thang M."/>
            <person name="Chan C."/>
        </authorList>
    </citation>
    <scope>NUCLEOTIDE SEQUENCE [LARGE SCALE GENOMIC DNA]</scope>
</reference>
<dbReference type="Gene3D" id="1.10.287.1260">
    <property type="match status" value="1"/>
</dbReference>
<feature type="transmembrane region" description="Helical" evidence="8">
    <location>
        <begin position="120"/>
        <end position="141"/>
    </location>
</feature>
<feature type="transmembrane region" description="Helical" evidence="8">
    <location>
        <begin position="211"/>
        <end position="229"/>
    </location>
</feature>
<dbReference type="AlphaFoldDB" id="A0A9P1CNG3"/>
<comment type="subcellular location">
    <subcellularLocation>
        <location evidence="1">Membrane</location>
        <topology evidence="1">Multi-pass membrane protein</topology>
    </subcellularLocation>
</comment>
<accession>A0A9P1CNG3</accession>
<dbReference type="EMBL" id="CAMXCT010001909">
    <property type="protein sequence ID" value="CAI3994108.1"/>
    <property type="molecule type" value="Genomic_DNA"/>
</dbReference>
<keyword evidence="3 8" id="KW-0812">Transmembrane</keyword>
<evidence type="ECO:0000256" key="1">
    <source>
        <dbReference type="ARBA" id="ARBA00004141"/>
    </source>
</evidence>
<sequence>MAVALVSPLMIEATLRHAVVNLCVEFPASAVPRVLTKDELTSVQEALGDDLVFQSSVDLEDVKISEGMKVLNSRKAIQEAKMPLTLRFYQPMRRPAWLKSHWWRSLDLARAILLRAQGPILLWGWSTLTLTFMASLVSPMWSRKEFAMYRSCLEKLVVVPSWTAVAWFLHRLVRLWGQRVSRGRAELSDVMGMQSSLREARINALQTSMKVLLWASYLFALLWHGGIQLSQLLLIPGTTAVVIGWVGREIVCNMISGVVLHLTQPFAQGDWISLTDEDIDGWVQDVGSFYTKVVQWDKRPIYVPNGKLMSLNVQNNSRMTHRRIKYELKLRLQDIPKISTIVRDIQEMLAEHEDIDNVQHQLVRWRGVGEYSADIWLSCYTKPTIEGIRLKTYTATQQSVLERCSQIVYKHEAAFASSTDRIQYPGGGTGGSKGAMSIGQLFQDTFNGARESQLESREQVLRQREKDIKELERELEQKGEEQAKAEKEIQAAREKLQLEMQKVEKQKALQEAAAAEEAAVAELQNEEVQQAQAQAQAESAPWPTPGPDIVRRCVTGHNGEEPWRGLSGRLKMLLKSKSLESVRRSRSLLKKMSNTRCHTQEKMWHQSGRKEANTAMSKVARPMLGPVAADMESELKATTSKAKDKESKNNKNKNNVERLSQEQKSEVLAAVKNGEDEDEAEMLRIPVKEMGD</sequence>
<feature type="domain" description="Mechanosensitive ion channel MscS" evidence="9">
    <location>
        <begin position="250"/>
        <end position="318"/>
    </location>
</feature>
<feature type="region of interest" description="Disordered" evidence="7">
    <location>
        <begin position="625"/>
        <end position="692"/>
    </location>
</feature>
<keyword evidence="4 8" id="KW-1133">Transmembrane helix</keyword>
<dbReference type="Gene3D" id="2.30.30.60">
    <property type="match status" value="1"/>
</dbReference>
<reference evidence="10" key="1">
    <citation type="submission" date="2022-10" db="EMBL/GenBank/DDBJ databases">
        <authorList>
            <person name="Chen Y."/>
            <person name="Dougan E. K."/>
            <person name="Chan C."/>
            <person name="Rhodes N."/>
            <person name="Thang M."/>
        </authorList>
    </citation>
    <scope>NUCLEOTIDE SEQUENCE</scope>
</reference>
<gene>
    <name evidence="10" type="ORF">C1SCF055_LOCUS20783</name>
</gene>
<dbReference type="Pfam" id="PF00924">
    <property type="entry name" value="MS_channel_2nd"/>
    <property type="match status" value="1"/>
</dbReference>
<dbReference type="SUPFAM" id="SSF50182">
    <property type="entry name" value="Sm-like ribonucleoproteins"/>
    <property type="match status" value="1"/>
</dbReference>
<comment type="similarity">
    <text evidence="2">Belongs to the MscS (TC 1.A.23) family.</text>
</comment>
<dbReference type="EMBL" id="CAMXCT020001909">
    <property type="protein sequence ID" value="CAL1147483.1"/>
    <property type="molecule type" value="Genomic_DNA"/>
</dbReference>